<evidence type="ECO:0000256" key="4">
    <source>
        <dbReference type="ARBA" id="ARBA00023159"/>
    </source>
</evidence>
<sequence length="306" mass="33273">MNLKHLRYFWAVAHAGSVAAASNKLHLTPQTVSAQIKLLEDDLGTALFKPAGRGLELTEAGRVALSYADEIFALGHEMVSSLRANAIPEQTMATFRVGISDAIPKSLTHRLLASLKRVEKPIRLVCHEGTIDWLLGELALHRLEMVLADRPMPAGLAVRGHSRKLGESAVAFFAAPELARRGAAFPACLNGAPLLLPGQNAAVRGEIDLWLGESRLYPRVIGEFDDSALMKVFAQAGEGYFPAPAILSDEICARYGVSEVGRLEEVREAFWLISTERRIQHPEVRAVLEAARGAVFVPQGDGQMAR</sequence>
<protein>
    <submittedName>
        <fullName evidence="7">Transcriptional activator NhaR</fullName>
    </submittedName>
</protein>
<dbReference type="SUPFAM" id="SSF53850">
    <property type="entry name" value="Periplasmic binding protein-like II"/>
    <property type="match status" value="1"/>
</dbReference>
<dbReference type="InterPro" id="IPR036390">
    <property type="entry name" value="WH_DNA-bd_sf"/>
</dbReference>
<evidence type="ECO:0000256" key="5">
    <source>
        <dbReference type="ARBA" id="ARBA00023163"/>
    </source>
</evidence>
<dbReference type="PANTHER" id="PTHR30293:SF2">
    <property type="entry name" value="TRANSCRIPTIONAL ACTIVATOR PROTEIN NHAR"/>
    <property type="match status" value="1"/>
</dbReference>
<evidence type="ECO:0000256" key="1">
    <source>
        <dbReference type="ARBA" id="ARBA00009437"/>
    </source>
</evidence>
<dbReference type="GO" id="GO:2000142">
    <property type="term" value="P:regulation of DNA-templated transcription initiation"/>
    <property type="evidence" value="ECO:0007669"/>
    <property type="project" value="TreeGrafter"/>
</dbReference>
<reference evidence="7 8" key="1">
    <citation type="journal article" date="2008" name="Int. J. Syst. Evol. Microbiol.">
        <title>Description of Roseateles aquatilis sp. nov. and Roseateles terrae sp. nov., in the class Betaproteobacteria, and emended description of the genus Roseateles.</title>
        <authorList>
            <person name="Gomila M."/>
            <person name="Bowien B."/>
            <person name="Falsen E."/>
            <person name="Moore E.R."/>
            <person name="Lalucat J."/>
        </authorList>
    </citation>
    <scope>NUCLEOTIDE SEQUENCE [LARGE SCALE GENOMIC DNA]</scope>
    <source>
        <strain evidence="7 8">CCUG 48205</strain>
    </source>
</reference>
<keyword evidence="2" id="KW-0805">Transcription regulation</keyword>
<dbReference type="InterPro" id="IPR005119">
    <property type="entry name" value="LysR_subst-bd"/>
</dbReference>
<dbReference type="SUPFAM" id="SSF46785">
    <property type="entry name" value="Winged helix' DNA-binding domain"/>
    <property type="match status" value="1"/>
</dbReference>
<organism evidence="7 8">
    <name type="scientific">Roseateles aquatilis</name>
    <dbReference type="NCBI Taxonomy" id="431061"/>
    <lineage>
        <taxon>Bacteria</taxon>
        <taxon>Pseudomonadati</taxon>
        <taxon>Pseudomonadota</taxon>
        <taxon>Betaproteobacteria</taxon>
        <taxon>Burkholderiales</taxon>
        <taxon>Sphaerotilaceae</taxon>
        <taxon>Roseateles</taxon>
    </lineage>
</organism>
<dbReference type="Pfam" id="PF03466">
    <property type="entry name" value="LysR_substrate"/>
    <property type="match status" value="1"/>
</dbReference>
<evidence type="ECO:0000256" key="2">
    <source>
        <dbReference type="ARBA" id="ARBA00023015"/>
    </source>
</evidence>
<dbReference type="PANTHER" id="PTHR30293">
    <property type="entry name" value="TRANSCRIPTIONAL REGULATORY PROTEIN NAC-RELATED"/>
    <property type="match status" value="1"/>
</dbReference>
<evidence type="ECO:0000313" key="7">
    <source>
        <dbReference type="EMBL" id="OWQ91198.1"/>
    </source>
</evidence>
<keyword evidence="3" id="KW-0238">DNA-binding</keyword>
<dbReference type="RefSeq" id="WP_050485079.1">
    <property type="nucleotide sequence ID" value="NZ_NIOF01000003.1"/>
</dbReference>
<dbReference type="OrthoDB" id="464481at2"/>
<proteinExistence type="inferred from homology"/>
<evidence type="ECO:0000259" key="6">
    <source>
        <dbReference type="PROSITE" id="PS50931"/>
    </source>
</evidence>
<dbReference type="Gene3D" id="3.40.190.10">
    <property type="entry name" value="Periplasmic binding protein-like II"/>
    <property type="match status" value="2"/>
</dbReference>
<dbReference type="NCBIfam" id="NF008284">
    <property type="entry name" value="PRK11062.1"/>
    <property type="match status" value="1"/>
</dbReference>
<name>A0A246JF93_9BURK</name>
<dbReference type="PROSITE" id="PS50931">
    <property type="entry name" value="HTH_LYSR"/>
    <property type="match status" value="1"/>
</dbReference>
<dbReference type="Proteomes" id="UP000197468">
    <property type="component" value="Unassembled WGS sequence"/>
</dbReference>
<dbReference type="InterPro" id="IPR036388">
    <property type="entry name" value="WH-like_DNA-bd_sf"/>
</dbReference>
<dbReference type="FunFam" id="1.10.10.10:FF:000001">
    <property type="entry name" value="LysR family transcriptional regulator"/>
    <property type="match status" value="1"/>
</dbReference>
<keyword evidence="8" id="KW-1185">Reference proteome</keyword>
<dbReference type="AlphaFoldDB" id="A0A246JF93"/>
<feature type="domain" description="HTH lysR-type" evidence="6">
    <location>
        <begin position="1"/>
        <end position="58"/>
    </location>
</feature>
<evidence type="ECO:0000256" key="3">
    <source>
        <dbReference type="ARBA" id="ARBA00023125"/>
    </source>
</evidence>
<accession>A0A246JF93</accession>
<keyword evidence="5" id="KW-0804">Transcription</keyword>
<dbReference type="EMBL" id="NIOF01000003">
    <property type="protein sequence ID" value="OWQ91198.1"/>
    <property type="molecule type" value="Genomic_DNA"/>
</dbReference>
<dbReference type="Gene3D" id="1.10.10.10">
    <property type="entry name" value="Winged helix-like DNA-binding domain superfamily/Winged helix DNA-binding domain"/>
    <property type="match status" value="1"/>
</dbReference>
<dbReference type="GO" id="GO:0003700">
    <property type="term" value="F:DNA-binding transcription factor activity"/>
    <property type="evidence" value="ECO:0007669"/>
    <property type="project" value="InterPro"/>
</dbReference>
<dbReference type="Pfam" id="PF00126">
    <property type="entry name" value="HTH_1"/>
    <property type="match status" value="1"/>
</dbReference>
<comment type="similarity">
    <text evidence="1">Belongs to the LysR transcriptional regulatory family.</text>
</comment>
<dbReference type="InterPro" id="IPR000847">
    <property type="entry name" value="LysR_HTH_N"/>
</dbReference>
<evidence type="ECO:0000313" key="8">
    <source>
        <dbReference type="Proteomes" id="UP000197468"/>
    </source>
</evidence>
<dbReference type="GO" id="GO:0003677">
    <property type="term" value="F:DNA binding"/>
    <property type="evidence" value="ECO:0007669"/>
    <property type="project" value="UniProtKB-KW"/>
</dbReference>
<comment type="caution">
    <text evidence="7">The sequence shown here is derived from an EMBL/GenBank/DDBJ whole genome shotgun (WGS) entry which is preliminary data.</text>
</comment>
<keyword evidence="4" id="KW-0010">Activator</keyword>
<gene>
    <name evidence="7" type="ORF">CDN99_08415</name>
</gene>